<sequence>MARSARPARPAVVAAGAAAASVLLLGACAPVTTELGYAPSDGTRVDFADVDARGLNLMVLAAAEGTEGALFGALDNSSAEDMTFTLTATGSAPVTVTVPAQETVYLGTEDGEQVALDAVAAGPGSNLQATLTAGDATEEFYLPVFDSTLPEYAPYVP</sequence>
<accession>A0A168FUZ1</accession>
<dbReference type="STRING" id="1300344.I598_3043"/>
<dbReference type="Proteomes" id="UP000076794">
    <property type="component" value="Chromosome"/>
</dbReference>
<dbReference type="OrthoDB" id="3267550at2"/>
<keyword evidence="3" id="KW-1185">Reference proteome</keyword>
<dbReference type="PROSITE" id="PS51257">
    <property type="entry name" value="PROKAR_LIPOPROTEIN"/>
    <property type="match status" value="1"/>
</dbReference>
<gene>
    <name evidence="2" type="ORF">I598_3043</name>
</gene>
<dbReference type="EMBL" id="CP014209">
    <property type="protein sequence ID" value="ANC32559.1"/>
    <property type="molecule type" value="Genomic_DNA"/>
</dbReference>
<reference evidence="2 3" key="1">
    <citation type="submission" date="2016-01" db="EMBL/GenBank/DDBJ databases">
        <title>Complete genome sequence of a soil Actinobacterium, Isoptericola dokdonensis DS-3.</title>
        <authorList>
            <person name="Kwon S.-K."/>
            <person name="Kim J.F."/>
        </authorList>
    </citation>
    <scope>NUCLEOTIDE SEQUENCE [LARGE SCALE GENOMIC DNA]</scope>
    <source>
        <strain evidence="2 3">DS-3</strain>
    </source>
</reference>
<keyword evidence="1" id="KW-0732">Signal</keyword>
<dbReference type="AlphaFoldDB" id="A0A168FUZ1"/>
<dbReference type="PATRIC" id="fig|1300344.3.peg.3062"/>
<dbReference type="KEGG" id="ido:I598_3043"/>
<name>A0A168FUZ1_9MICO</name>
<protein>
    <recommendedName>
        <fullName evidence="4">DNA modification methylase</fullName>
    </recommendedName>
</protein>
<evidence type="ECO:0000256" key="1">
    <source>
        <dbReference type="SAM" id="SignalP"/>
    </source>
</evidence>
<evidence type="ECO:0000313" key="2">
    <source>
        <dbReference type="EMBL" id="ANC32559.1"/>
    </source>
</evidence>
<feature type="signal peptide" evidence="1">
    <location>
        <begin position="1"/>
        <end position="29"/>
    </location>
</feature>
<proteinExistence type="predicted"/>
<organism evidence="2 3">
    <name type="scientific">Isoptericola dokdonensis DS-3</name>
    <dbReference type="NCBI Taxonomy" id="1300344"/>
    <lineage>
        <taxon>Bacteria</taxon>
        <taxon>Bacillati</taxon>
        <taxon>Actinomycetota</taxon>
        <taxon>Actinomycetes</taxon>
        <taxon>Micrococcales</taxon>
        <taxon>Promicromonosporaceae</taxon>
        <taxon>Isoptericola</taxon>
    </lineage>
</organism>
<feature type="chain" id="PRO_5007896905" description="DNA modification methylase" evidence="1">
    <location>
        <begin position="30"/>
        <end position="157"/>
    </location>
</feature>
<evidence type="ECO:0008006" key="4">
    <source>
        <dbReference type="Google" id="ProtNLM"/>
    </source>
</evidence>
<dbReference type="RefSeq" id="WP_068203827.1">
    <property type="nucleotide sequence ID" value="NZ_CP014209.1"/>
</dbReference>
<evidence type="ECO:0000313" key="3">
    <source>
        <dbReference type="Proteomes" id="UP000076794"/>
    </source>
</evidence>